<dbReference type="PATRIC" id="fig|1121326.3.peg.4582"/>
<sequence length="44" mass="5245">MTDRVHHKASNRENKRNDVNRPSGNRKNRKNPPEYENFNGQPIQ</sequence>
<name>A0A162RK91_9CLOT</name>
<proteinExistence type="predicted"/>
<dbReference type="AlphaFoldDB" id="A0A162RK91"/>
<protein>
    <submittedName>
        <fullName evidence="2">Uncharacterized protein</fullName>
    </submittedName>
</protein>
<evidence type="ECO:0000313" key="2">
    <source>
        <dbReference type="EMBL" id="KZL90034.1"/>
    </source>
</evidence>
<organism evidence="2 3">
    <name type="scientific">Clostridium magnum DSM 2767</name>
    <dbReference type="NCBI Taxonomy" id="1121326"/>
    <lineage>
        <taxon>Bacteria</taxon>
        <taxon>Bacillati</taxon>
        <taxon>Bacillota</taxon>
        <taxon>Clostridia</taxon>
        <taxon>Eubacteriales</taxon>
        <taxon>Clostridiaceae</taxon>
        <taxon>Clostridium</taxon>
    </lineage>
</organism>
<feature type="compositionally biased region" description="Basic and acidic residues" evidence="1">
    <location>
        <begin position="1"/>
        <end position="19"/>
    </location>
</feature>
<dbReference type="Proteomes" id="UP000076603">
    <property type="component" value="Unassembled WGS sequence"/>
</dbReference>
<comment type="caution">
    <text evidence="2">The sequence shown here is derived from an EMBL/GenBank/DDBJ whole genome shotgun (WGS) entry which is preliminary data.</text>
</comment>
<evidence type="ECO:0000256" key="1">
    <source>
        <dbReference type="SAM" id="MobiDB-lite"/>
    </source>
</evidence>
<accession>A0A162RK91</accession>
<keyword evidence="3" id="KW-1185">Reference proteome</keyword>
<feature type="region of interest" description="Disordered" evidence="1">
    <location>
        <begin position="1"/>
        <end position="44"/>
    </location>
</feature>
<dbReference type="STRING" id="1121326.CLMAG_45200"/>
<gene>
    <name evidence="2" type="ORF">CLMAG_45200</name>
</gene>
<reference evidence="2 3" key="1">
    <citation type="submission" date="2016-04" db="EMBL/GenBank/DDBJ databases">
        <title>Genome sequence of Clostridium magnum DSM 2767.</title>
        <authorList>
            <person name="Poehlein A."/>
            <person name="Uhlig R."/>
            <person name="Fischer R."/>
            <person name="Bahl H."/>
            <person name="Daniel R."/>
        </authorList>
    </citation>
    <scope>NUCLEOTIDE SEQUENCE [LARGE SCALE GENOMIC DNA]</scope>
    <source>
        <strain evidence="2 3">DSM 2767</strain>
    </source>
</reference>
<dbReference type="EMBL" id="LWAE01000006">
    <property type="protein sequence ID" value="KZL90034.1"/>
    <property type="molecule type" value="Genomic_DNA"/>
</dbReference>
<evidence type="ECO:0000313" key="3">
    <source>
        <dbReference type="Proteomes" id="UP000076603"/>
    </source>
</evidence>
<dbReference type="RefSeq" id="WP_278331310.1">
    <property type="nucleotide sequence ID" value="NZ_FQXL01000006.1"/>
</dbReference>